<evidence type="ECO:0000313" key="16">
    <source>
        <dbReference type="Proteomes" id="UP000198405"/>
    </source>
</evidence>
<evidence type="ECO:0000256" key="6">
    <source>
        <dbReference type="ARBA" id="ARBA00022741"/>
    </source>
</evidence>
<evidence type="ECO:0000256" key="11">
    <source>
        <dbReference type="RuleBase" id="RU003953"/>
    </source>
</evidence>
<feature type="domain" description="Poly A polymerase head" evidence="12">
    <location>
        <begin position="76"/>
        <end position="133"/>
    </location>
</feature>
<evidence type="ECO:0000256" key="9">
    <source>
        <dbReference type="ARBA" id="ARBA00022842"/>
    </source>
</evidence>
<keyword evidence="10 11" id="KW-0694">RNA-binding</keyword>
<dbReference type="GO" id="GO:0016779">
    <property type="term" value="F:nucleotidyltransferase activity"/>
    <property type="evidence" value="ECO:0007669"/>
    <property type="project" value="UniProtKB-KW"/>
</dbReference>
<dbReference type="InterPro" id="IPR002646">
    <property type="entry name" value="PolA_pol_head_dom"/>
</dbReference>
<dbReference type="EMBL" id="FZOB01000001">
    <property type="protein sequence ID" value="SNR58637.1"/>
    <property type="molecule type" value="Genomic_DNA"/>
</dbReference>
<dbReference type="InterPro" id="IPR006675">
    <property type="entry name" value="HDIG_dom"/>
</dbReference>
<dbReference type="OrthoDB" id="9805698at2"/>
<organism evidence="15 16">
    <name type="scientific">Desulfurobacterium atlanticum</name>
    <dbReference type="NCBI Taxonomy" id="240169"/>
    <lineage>
        <taxon>Bacteria</taxon>
        <taxon>Pseudomonadati</taxon>
        <taxon>Aquificota</taxon>
        <taxon>Aquificia</taxon>
        <taxon>Desulfurobacteriales</taxon>
        <taxon>Desulfurobacteriaceae</taxon>
        <taxon>Desulfurobacterium</taxon>
    </lineage>
</organism>
<keyword evidence="6" id="KW-0547">Nucleotide-binding</keyword>
<keyword evidence="8" id="KW-0067">ATP-binding</keyword>
<dbReference type="InterPro" id="IPR043519">
    <property type="entry name" value="NT_sf"/>
</dbReference>
<dbReference type="PANTHER" id="PTHR47545">
    <property type="entry name" value="MULTIFUNCTIONAL CCA PROTEIN"/>
    <property type="match status" value="1"/>
</dbReference>
<evidence type="ECO:0000259" key="12">
    <source>
        <dbReference type="Pfam" id="PF01743"/>
    </source>
</evidence>
<evidence type="ECO:0000259" key="14">
    <source>
        <dbReference type="Pfam" id="PF12627"/>
    </source>
</evidence>
<gene>
    <name evidence="15" type="ORF">SAMN06265340_10112</name>
</gene>
<dbReference type="GO" id="GO:0046872">
    <property type="term" value="F:metal ion binding"/>
    <property type="evidence" value="ECO:0007669"/>
    <property type="project" value="UniProtKB-KW"/>
</dbReference>
<feature type="domain" description="tRNA nucleotidyltransferase/poly(A) polymerase RNA and SrmB- binding" evidence="14">
    <location>
        <begin position="160"/>
        <end position="220"/>
    </location>
</feature>
<evidence type="ECO:0000256" key="1">
    <source>
        <dbReference type="ARBA" id="ARBA00001946"/>
    </source>
</evidence>
<dbReference type="GO" id="GO:0042245">
    <property type="term" value="P:RNA repair"/>
    <property type="evidence" value="ECO:0007669"/>
    <property type="project" value="UniProtKB-KW"/>
</dbReference>
<feature type="domain" description="HD" evidence="13">
    <location>
        <begin position="275"/>
        <end position="365"/>
    </location>
</feature>
<proteinExistence type="inferred from homology"/>
<evidence type="ECO:0000256" key="5">
    <source>
        <dbReference type="ARBA" id="ARBA00022723"/>
    </source>
</evidence>
<dbReference type="Gene3D" id="1.10.3090.10">
    <property type="entry name" value="cca-adding enzyme, domain 2"/>
    <property type="match status" value="1"/>
</dbReference>
<dbReference type="GO" id="GO:0005524">
    <property type="term" value="F:ATP binding"/>
    <property type="evidence" value="ECO:0007669"/>
    <property type="project" value="UniProtKB-KW"/>
</dbReference>
<evidence type="ECO:0000259" key="13">
    <source>
        <dbReference type="Pfam" id="PF01966"/>
    </source>
</evidence>
<dbReference type="Proteomes" id="UP000198405">
    <property type="component" value="Unassembled WGS sequence"/>
</dbReference>
<dbReference type="AlphaFoldDB" id="A0A238XI74"/>
<dbReference type="GO" id="GO:0008033">
    <property type="term" value="P:tRNA processing"/>
    <property type="evidence" value="ECO:0007669"/>
    <property type="project" value="UniProtKB-KW"/>
</dbReference>
<evidence type="ECO:0000256" key="3">
    <source>
        <dbReference type="ARBA" id="ARBA00022694"/>
    </source>
</evidence>
<accession>A0A238XI74</accession>
<evidence type="ECO:0000256" key="8">
    <source>
        <dbReference type="ARBA" id="ARBA00022840"/>
    </source>
</evidence>
<evidence type="ECO:0000256" key="10">
    <source>
        <dbReference type="ARBA" id="ARBA00022884"/>
    </source>
</evidence>
<keyword evidence="9" id="KW-0460">Magnesium</keyword>
<evidence type="ECO:0000256" key="4">
    <source>
        <dbReference type="ARBA" id="ARBA00022695"/>
    </source>
</evidence>
<protein>
    <submittedName>
        <fullName evidence="15">Poly(A) polymerase</fullName>
    </submittedName>
</protein>
<dbReference type="RefSeq" id="WP_089322052.1">
    <property type="nucleotide sequence ID" value="NZ_FZOB01000001.1"/>
</dbReference>
<dbReference type="InterPro" id="IPR032828">
    <property type="entry name" value="PolyA_RNA-bd"/>
</dbReference>
<evidence type="ECO:0000313" key="15">
    <source>
        <dbReference type="EMBL" id="SNR58637.1"/>
    </source>
</evidence>
<comment type="similarity">
    <text evidence="11">Belongs to the tRNA nucleotidyltransferase/poly(A) polymerase family.</text>
</comment>
<dbReference type="NCBIfam" id="TIGR00277">
    <property type="entry name" value="HDIG"/>
    <property type="match status" value="1"/>
</dbReference>
<reference evidence="16" key="1">
    <citation type="submission" date="2017-06" db="EMBL/GenBank/DDBJ databases">
        <authorList>
            <person name="Varghese N."/>
            <person name="Submissions S."/>
        </authorList>
    </citation>
    <scope>NUCLEOTIDE SEQUENCE [LARGE SCALE GENOMIC DNA]</scope>
    <source>
        <strain evidence="16">DSM 15668</strain>
    </source>
</reference>
<keyword evidence="2 11" id="KW-0808">Transferase</keyword>
<dbReference type="Pfam" id="PF12627">
    <property type="entry name" value="PolyA_pol_RNAbd"/>
    <property type="match status" value="1"/>
</dbReference>
<sequence>MNFRKLLILIKDIVPCVKDGYFVGGCVRDAILDITNKDIDIIVPDLDPERIECVREKTGKNGFLYKREKVVFTIENSSRRIDISEIQETLEQDLKSRDFTINAIAVEIKSIIKNKPLIIDPLNGLNDIKRKIIKPINENSIKKDPVRILRGIRIKNKLHFKYDETFKVASEKYSNLLKKEPVERIREEIVKILKLPASYSAFHDMKELNVLYVIFPELKKQETIPPSGLHQYPLIIHTLKAVEKVTLLIDEKFTTNIDKNLIKVVKEATYFKEFTGRELLILTALLHDIGKPFTVKEKNGKLTFYNHDKIGAYLSQDRLFYLGFGKKVSQNISKIIKLHLRPFFLYQLYKNGKLSNRAIVKFIFDSEDLFPYVILHSIADFCATCEKMEKGVKSYTCFINTRLVPFFEKFRNLKPFLSGKDIMNILKVESGKDIGRIKKKLMELQLLGKINSREEAEKFIKGFSL</sequence>
<evidence type="ECO:0000256" key="2">
    <source>
        <dbReference type="ARBA" id="ARBA00022679"/>
    </source>
</evidence>
<keyword evidence="4" id="KW-0548">Nucleotidyltransferase</keyword>
<dbReference type="PANTHER" id="PTHR47545:SF1">
    <property type="entry name" value="MULTIFUNCTIONAL CCA PROTEIN"/>
    <property type="match status" value="1"/>
</dbReference>
<comment type="cofactor">
    <cofactor evidence="1">
        <name>Mg(2+)</name>
        <dbReference type="ChEBI" id="CHEBI:18420"/>
    </cofactor>
</comment>
<dbReference type="InterPro" id="IPR006674">
    <property type="entry name" value="HD_domain"/>
</dbReference>
<dbReference type="Gene3D" id="3.30.460.10">
    <property type="entry name" value="Beta Polymerase, domain 2"/>
    <property type="match status" value="1"/>
</dbReference>
<name>A0A238XI74_9BACT</name>
<dbReference type="GO" id="GO:0003723">
    <property type="term" value="F:RNA binding"/>
    <property type="evidence" value="ECO:0007669"/>
    <property type="project" value="UniProtKB-KW"/>
</dbReference>
<dbReference type="InterPro" id="IPR050124">
    <property type="entry name" value="tRNA_CCA-adding_enzyme"/>
</dbReference>
<dbReference type="SUPFAM" id="SSF81891">
    <property type="entry name" value="Poly A polymerase C-terminal region-like"/>
    <property type="match status" value="1"/>
</dbReference>
<keyword evidence="16" id="KW-1185">Reference proteome</keyword>
<evidence type="ECO:0000256" key="7">
    <source>
        <dbReference type="ARBA" id="ARBA00022800"/>
    </source>
</evidence>
<dbReference type="Pfam" id="PF01966">
    <property type="entry name" value="HD"/>
    <property type="match status" value="1"/>
</dbReference>
<keyword evidence="7" id="KW-0692">RNA repair</keyword>
<keyword evidence="5" id="KW-0479">Metal-binding</keyword>
<dbReference type="SUPFAM" id="SSF81301">
    <property type="entry name" value="Nucleotidyltransferase"/>
    <property type="match status" value="1"/>
</dbReference>
<keyword evidence="3" id="KW-0819">tRNA processing</keyword>
<dbReference type="Pfam" id="PF01743">
    <property type="entry name" value="PolyA_pol"/>
    <property type="match status" value="1"/>
</dbReference>